<sequence>MQNEDNYGMEHSLLADRISRVVVDKFNRLNIKSGKPTVRSNGVQEWTVLAGLVALICTNDKQEPEIYPITLATGVKALPNRVREFSEGSMVHDLHAEILAIRLFNWFLLDECAKVSEKDAEYVSKIIERSQNNRSQFKLKDNIELALLVTEPPCGDASISYLTETLDDKEPWKEETNSSKRQKLNSDVAVTRGRTNFDKLGIVRTKPGRSDSVITLSKSCSDKLCLKQLIGITNAITSLLFPGGIYLNYLVLPKNKFKEEDINRCFNHRFTHKLEGEKDIYPLKVIGYSKDEYPFHKPKQNSPDVPSQLSLLHIIPSKYIQILNNGVKNGAFVKNKRPKTQGESIVCNRQVYKKAQPLLDQDVATYTNLKKVNTRRQELKIKGRETLTNWVSTDEDDFDLL</sequence>
<dbReference type="PANTHER" id="PTHR47803:SF1">
    <property type="entry name" value="TRNA-SPECIFIC ADENOSINE DEAMINASE 1"/>
    <property type="match status" value="1"/>
</dbReference>
<dbReference type="EMBL" id="LMYN01000187">
    <property type="protein sequence ID" value="KRZ98973.1"/>
    <property type="molecule type" value="Genomic_DNA"/>
</dbReference>
<dbReference type="Proteomes" id="UP000054251">
    <property type="component" value="Unassembled WGS sequence"/>
</dbReference>
<dbReference type="GO" id="GO:0003723">
    <property type="term" value="F:RNA binding"/>
    <property type="evidence" value="ECO:0007669"/>
    <property type="project" value="InterPro"/>
</dbReference>
<name>A0A0V1PRV0_9ASCO</name>
<dbReference type="GeneID" id="26842280"/>
<feature type="domain" description="A to I editase" evidence="1">
    <location>
        <begin position="70"/>
        <end position="275"/>
    </location>
</feature>
<organism evidence="2 3">
    <name type="scientific">Debaryomyces fabryi</name>
    <dbReference type="NCBI Taxonomy" id="58627"/>
    <lineage>
        <taxon>Eukaryota</taxon>
        <taxon>Fungi</taxon>
        <taxon>Dikarya</taxon>
        <taxon>Ascomycota</taxon>
        <taxon>Saccharomycotina</taxon>
        <taxon>Pichiomycetes</taxon>
        <taxon>Debaryomycetaceae</taxon>
        <taxon>Debaryomyces</taxon>
    </lineage>
</organism>
<dbReference type="InterPro" id="IPR002466">
    <property type="entry name" value="A_deamin"/>
</dbReference>
<comment type="caution">
    <text evidence="2">The sequence shown here is derived from an EMBL/GenBank/DDBJ whole genome shotgun (WGS) entry which is preliminary data.</text>
</comment>
<protein>
    <recommendedName>
        <fullName evidence="1">A to I editase domain-containing protein</fullName>
    </recommendedName>
</protein>
<accession>A0A0V1PRV0</accession>
<dbReference type="RefSeq" id="XP_015465076.1">
    <property type="nucleotide sequence ID" value="XM_015614100.1"/>
</dbReference>
<proteinExistence type="predicted"/>
<dbReference type="GO" id="GO:0002100">
    <property type="term" value="P:tRNA wobble adenosine to inosine editing"/>
    <property type="evidence" value="ECO:0007669"/>
    <property type="project" value="InterPro"/>
</dbReference>
<evidence type="ECO:0000313" key="2">
    <source>
        <dbReference type="EMBL" id="KRZ98973.1"/>
    </source>
</evidence>
<dbReference type="Pfam" id="PF02137">
    <property type="entry name" value="A_deamin"/>
    <property type="match status" value="1"/>
</dbReference>
<evidence type="ECO:0000313" key="3">
    <source>
        <dbReference type="Proteomes" id="UP000054251"/>
    </source>
</evidence>
<evidence type="ECO:0000259" key="1">
    <source>
        <dbReference type="PROSITE" id="PS50141"/>
    </source>
</evidence>
<reference evidence="2 3" key="1">
    <citation type="submission" date="2015-11" db="EMBL/GenBank/DDBJ databases">
        <title>The genome of Debaryomyces fabryi.</title>
        <authorList>
            <person name="Tafer H."/>
            <person name="Lopandic K."/>
        </authorList>
    </citation>
    <scope>NUCLEOTIDE SEQUENCE [LARGE SCALE GENOMIC DNA]</scope>
    <source>
        <strain evidence="2 3">CBS 789</strain>
    </source>
</reference>
<dbReference type="InterPro" id="IPR042935">
    <property type="entry name" value="Tad1"/>
</dbReference>
<gene>
    <name evidence="2" type="ORF">AC631_05271</name>
</gene>
<dbReference type="SMART" id="SM00552">
    <property type="entry name" value="ADEAMc"/>
    <property type="match status" value="1"/>
</dbReference>
<dbReference type="AlphaFoldDB" id="A0A0V1PRV0"/>
<keyword evidence="3" id="KW-1185">Reference proteome</keyword>
<dbReference type="OrthoDB" id="10268011at2759"/>
<dbReference type="PROSITE" id="PS50141">
    <property type="entry name" value="A_DEAMIN_EDITASE"/>
    <property type="match status" value="1"/>
</dbReference>
<dbReference type="PANTHER" id="PTHR47803">
    <property type="entry name" value="TRNA-SPECIFIC ADENOSINE DEAMINASE 1"/>
    <property type="match status" value="1"/>
</dbReference>
<dbReference type="GO" id="GO:0043829">
    <property type="term" value="F:tRNA-specific adenosine-37 deaminase activity"/>
    <property type="evidence" value="ECO:0007669"/>
    <property type="project" value="TreeGrafter"/>
</dbReference>